<feature type="signal peptide" evidence="1">
    <location>
        <begin position="1"/>
        <end position="21"/>
    </location>
</feature>
<organism evidence="3 4">
    <name type="scientific">Hymenobacter lucidus</name>
    <dbReference type="NCBI Taxonomy" id="2880930"/>
    <lineage>
        <taxon>Bacteria</taxon>
        <taxon>Pseudomonadati</taxon>
        <taxon>Bacteroidota</taxon>
        <taxon>Cytophagia</taxon>
        <taxon>Cytophagales</taxon>
        <taxon>Hymenobacteraceae</taxon>
        <taxon>Hymenobacter</taxon>
    </lineage>
</organism>
<evidence type="ECO:0000313" key="4">
    <source>
        <dbReference type="Proteomes" id="UP001165296"/>
    </source>
</evidence>
<dbReference type="Gene3D" id="2.60.120.10">
    <property type="entry name" value="Jelly Rolls"/>
    <property type="match status" value="1"/>
</dbReference>
<dbReference type="PANTHER" id="PTHR43698">
    <property type="entry name" value="RIBD C-TERMINAL DOMAIN CONTAINING PROTEIN"/>
    <property type="match status" value="1"/>
</dbReference>
<dbReference type="InterPro" id="IPR047263">
    <property type="entry name" value="HNL-like_cupin"/>
</dbReference>
<evidence type="ECO:0000256" key="1">
    <source>
        <dbReference type="SAM" id="SignalP"/>
    </source>
</evidence>
<evidence type="ECO:0000313" key="3">
    <source>
        <dbReference type="EMBL" id="MCB2410046.1"/>
    </source>
</evidence>
<proteinExistence type="predicted"/>
<dbReference type="InterPro" id="IPR011051">
    <property type="entry name" value="RmlC_Cupin_sf"/>
</dbReference>
<dbReference type="EMBL" id="JAJADR010000006">
    <property type="protein sequence ID" value="MCB2410046.1"/>
    <property type="molecule type" value="Genomic_DNA"/>
</dbReference>
<feature type="chain" id="PRO_5046268971" evidence="1">
    <location>
        <begin position="22"/>
        <end position="161"/>
    </location>
</feature>
<dbReference type="PANTHER" id="PTHR43698:SF1">
    <property type="entry name" value="BLL4564 PROTEIN"/>
    <property type="match status" value="1"/>
</dbReference>
<keyword evidence="4" id="KW-1185">Reference proteome</keyword>
<evidence type="ECO:0000259" key="2">
    <source>
        <dbReference type="Pfam" id="PF07883"/>
    </source>
</evidence>
<dbReference type="Proteomes" id="UP001165296">
    <property type="component" value="Unassembled WGS sequence"/>
</dbReference>
<accession>A0ABS8AWB6</accession>
<dbReference type="Pfam" id="PF07883">
    <property type="entry name" value="Cupin_2"/>
    <property type="match status" value="1"/>
</dbReference>
<sequence>MKTPVLLTIACNVLLGLTSYGQTVPATSAAGPGPLFPKGERAPEANFTGPVYVHTLVKNDPTFTCVSSSVQFEPGARSNWHQHPAGQILLVTDGVGYYQEKGQPIRLLRKGDVIQAQPGVEHWHGASPTQALTHIALNVNTEKGIVTWLQPVTDKEYNSYK</sequence>
<feature type="domain" description="Cupin type-2" evidence="2">
    <location>
        <begin position="70"/>
        <end position="126"/>
    </location>
</feature>
<dbReference type="CDD" id="cd02233">
    <property type="entry name" value="cupin_HNL-like"/>
    <property type="match status" value="1"/>
</dbReference>
<dbReference type="SUPFAM" id="SSF51182">
    <property type="entry name" value="RmlC-like cupins"/>
    <property type="match status" value="1"/>
</dbReference>
<protein>
    <submittedName>
        <fullName evidence="3">Cupin domain-containing protein</fullName>
    </submittedName>
</protein>
<gene>
    <name evidence="3" type="ORF">LGH74_18800</name>
</gene>
<reference evidence="3" key="1">
    <citation type="submission" date="2021-10" db="EMBL/GenBank/DDBJ databases">
        <authorList>
            <person name="Dean J.D."/>
            <person name="Kim M.K."/>
            <person name="Newey C.N."/>
            <person name="Stoker T.S."/>
            <person name="Thompson D.W."/>
            <person name="Grose J.H."/>
        </authorList>
    </citation>
    <scope>NUCLEOTIDE SEQUENCE</scope>
    <source>
        <strain evidence="3">BT178</strain>
    </source>
</reference>
<dbReference type="InterPro" id="IPR014710">
    <property type="entry name" value="RmlC-like_jellyroll"/>
</dbReference>
<comment type="caution">
    <text evidence="3">The sequence shown here is derived from an EMBL/GenBank/DDBJ whole genome shotgun (WGS) entry which is preliminary data.</text>
</comment>
<dbReference type="RefSeq" id="WP_226177995.1">
    <property type="nucleotide sequence ID" value="NZ_JAJADR010000006.1"/>
</dbReference>
<keyword evidence="1" id="KW-0732">Signal</keyword>
<dbReference type="InterPro" id="IPR013096">
    <property type="entry name" value="Cupin_2"/>
</dbReference>
<name>A0ABS8AWB6_9BACT</name>